<feature type="modified residue" description="4-aspartylphosphate" evidence="4">
    <location>
        <position position="68"/>
    </location>
</feature>
<dbReference type="PRINTS" id="PR00344">
    <property type="entry name" value="BCTRLSENSOR"/>
</dbReference>
<dbReference type="PROSITE" id="PS50112">
    <property type="entry name" value="PAS"/>
    <property type="match status" value="1"/>
</dbReference>
<dbReference type="Pfam" id="PF00072">
    <property type="entry name" value="Response_reg"/>
    <property type="match status" value="2"/>
</dbReference>
<keyword evidence="9" id="KW-1185">Reference proteome</keyword>
<protein>
    <recommendedName>
        <fullName evidence="2">histidine kinase</fullName>
        <ecNumber evidence="2">2.7.13.3</ecNumber>
    </recommendedName>
</protein>
<evidence type="ECO:0000259" key="6">
    <source>
        <dbReference type="PROSITE" id="PS50110"/>
    </source>
</evidence>
<feature type="domain" description="PAS" evidence="7">
    <location>
        <begin position="146"/>
        <end position="190"/>
    </location>
</feature>
<dbReference type="GO" id="GO:0000155">
    <property type="term" value="F:phosphorelay sensor kinase activity"/>
    <property type="evidence" value="ECO:0007669"/>
    <property type="project" value="InterPro"/>
</dbReference>
<dbReference type="SMART" id="SM00387">
    <property type="entry name" value="HATPase_c"/>
    <property type="match status" value="1"/>
</dbReference>
<dbReference type="Gene3D" id="3.40.50.2300">
    <property type="match status" value="2"/>
</dbReference>
<dbReference type="Pfam" id="PF00512">
    <property type="entry name" value="HisKA"/>
    <property type="match status" value="1"/>
</dbReference>
<evidence type="ECO:0000256" key="2">
    <source>
        <dbReference type="ARBA" id="ARBA00012438"/>
    </source>
</evidence>
<dbReference type="Pfam" id="PF02518">
    <property type="entry name" value="HATPase_c"/>
    <property type="match status" value="1"/>
</dbReference>
<dbReference type="Gene3D" id="3.30.565.10">
    <property type="entry name" value="Histidine kinase-like ATPase, C-terminal domain"/>
    <property type="match status" value="1"/>
</dbReference>
<feature type="domain" description="Response regulatory" evidence="6">
    <location>
        <begin position="5"/>
        <end position="133"/>
    </location>
</feature>
<dbReference type="Pfam" id="PF13188">
    <property type="entry name" value="PAS_8"/>
    <property type="match status" value="1"/>
</dbReference>
<comment type="caution">
    <text evidence="8">The sequence shown here is derived from an EMBL/GenBank/DDBJ whole genome shotgun (WGS) entry which is preliminary data.</text>
</comment>
<dbReference type="SUPFAM" id="SSF47384">
    <property type="entry name" value="Homodimeric domain of signal transducing histidine kinase"/>
    <property type="match status" value="1"/>
</dbReference>
<feature type="modified residue" description="4-aspartylphosphate" evidence="4">
    <location>
        <position position="565"/>
    </location>
</feature>
<evidence type="ECO:0000259" key="5">
    <source>
        <dbReference type="PROSITE" id="PS50109"/>
    </source>
</evidence>
<evidence type="ECO:0000256" key="4">
    <source>
        <dbReference type="PROSITE-ProRule" id="PRU00169"/>
    </source>
</evidence>
<dbReference type="Proteomes" id="UP000019141">
    <property type="component" value="Unassembled WGS sequence"/>
</dbReference>
<dbReference type="InterPro" id="IPR000014">
    <property type="entry name" value="PAS"/>
</dbReference>
<dbReference type="EMBL" id="AZHW01000529">
    <property type="protein sequence ID" value="ETW98690.1"/>
    <property type="molecule type" value="Genomic_DNA"/>
</dbReference>
<dbReference type="SUPFAM" id="SSF55785">
    <property type="entry name" value="PYP-like sensor domain (PAS domain)"/>
    <property type="match status" value="1"/>
</dbReference>
<dbReference type="EC" id="2.7.13.3" evidence="2"/>
<sequence length="639" mass="70554">MEHLTVLLIEDNPGDAYLLWDMLIHAPAQTEAPDVAVPDVTVDVVYADRLAAGLDCLRDGNIDVVLLDLSLPDSQGLDTLVGLDHAGCEVPVVVIASLDDMALSLKVMQYGAQDCLVKGQIQPGDLVQTLRYAIERQQLRRALQASEARFRQLIAGSADGTILLDAAGVIRFANPAAETLFEREHHELLGLVFGLPVCLEEPMELDVVHSQFPGKIVEIHVVQIEWEGEPAFLASLRDITRRKQAEAQLQKQEIRLRQAQQMEAVGRLAGGIAHEFNNLLTAIIGYSNILVTRLEKDNSLYRHASQISSVANRASLLTRQLMAFSRQETLQPEVVDCNHLIRDTEHILRSLIGQHIALVCQLDASLWRTQADPMQLQQLLVNLVVNARDAISDAGGAIVIQTANVVLHDSDRDRYLNAPPGNYVMLEVSDTGRGMEAEVKAHLFEPFYTTKSVGQGVGLGLSVVYGIVKQNAGDIAVDSEPGEGSRFRVYMPQTGALLSEFYPGGSDTTSAWQTVLLVEDEDHVREPVREMLEVQGYRVLEAANAEEAWQCMKSCSTPVHLLLTDVIMPGQNGYELATELAAHYPDMQILFMSGHTDDILRRHPETQTVVRFLQKPFTPDALASKVRDVLYQHPDSALD</sequence>
<dbReference type="InterPro" id="IPR005467">
    <property type="entry name" value="His_kinase_dom"/>
</dbReference>
<evidence type="ECO:0000259" key="7">
    <source>
        <dbReference type="PROSITE" id="PS50112"/>
    </source>
</evidence>
<evidence type="ECO:0000313" key="8">
    <source>
        <dbReference type="EMBL" id="ETW98690.1"/>
    </source>
</evidence>
<dbReference type="HOGENOM" id="CLU_000445_114_51_7"/>
<evidence type="ECO:0000256" key="1">
    <source>
        <dbReference type="ARBA" id="ARBA00000085"/>
    </source>
</evidence>
<name>W4LLU1_ENTF1</name>
<keyword evidence="3 4" id="KW-0597">Phosphoprotein</keyword>
<dbReference type="AlphaFoldDB" id="W4LLU1"/>
<dbReference type="SMART" id="SM00388">
    <property type="entry name" value="HisKA"/>
    <property type="match status" value="1"/>
</dbReference>
<dbReference type="NCBIfam" id="TIGR00229">
    <property type="entry name" value="sensory_box"/>
    <property type="match status" value="1"/>
</dbReference>
<dbReference type="PANTHER" id="PTHR43065">
    <property type="entry name" value="SENSOR HISTIDINE KINASE"/>
    <property type="match status" value="1"/>
</dbReference>
<reference evidence="8 9" key="1">
    <citation type="journal article" date="2014" name="Nature">
        <title>An environmental bacterial taxon with a large and distinct metabolic repertoire.</title>
        <authorList>
            <person name="Wilson M.C."/>
            <person name="Mori T."/>
            <person name="Ruckert C."/>
            <person name="Uria A.R."/>
            <person name="Helf M.J."/>
            <person name="Takada K."/>
            <person name="Gernert C."/>
            <person name="Steffens U.A."/>
            <person name="Heycke N."/>
            <person name="Schmitt S."/>
            <person name="Rinke C."/>
            <person name="Helfrich E.J."/>
            <person name="Brachmann A.O."/>
            <person name="Gurgui C."/>
            <person name="Wakimoto T."/>
            <person name="Kracht M."/>
            <person name="Crusemann M."/>
            <person name="Hentschel U."/>
            <person name="Abe I."/>
            <person name="Matsunaga S."/>
            <person name="Kalinowski J."/>
            <person name="Takeyama H."/>
            <person name="Piel J."/>
        </authorList>
    </citation>
    <scope>NUCLEOTIDE SEQUENCE [LARGE SCALE GENOMIC DNA]</scope>
    <source>
        <strain evidence="9">TSY1</strain>
    </source>
</reference>
<feature type="domain" description="Histidine kinase" evidence="5">
    <location>
        <begin position="271"/>
        <end position="495"/>
    </location>
</feature>
<dbReference type="Gene3D" id="3.30.450.20">
    <property type="entry name" value="PAS domain"/>
    <property type="match status" value="2"/>
</dbReference>
<dbReference type="SMART" id="SM00448">
    <property type="entry name" value="REC"/>
    <property type="match status" value="2"/>
</dbReference>
<dbReference type="InterPro" id="IPR036890">
    <property type="entry name" value="HATPase_C_sf"/>
</dbReference>
<accession>W4LLU1</accession>
<dbReference type="InterPro" id="IPR003594">
    <property type="entry name" value="HATPase_dom"/>
</dbReference>
<evidence type="ECO:0000256" key="3">
    <source>
        <dbReference type="ARBA" id="ARBA00022553"/>
    </source>
</evidence>
<organism evidence="8 9">
    <name type="scientific">Entotheonella factor</name>
    <dbReference type="NCBI Taxonomy" id="1429438"/>
    <lineage>
        <taxon>Bacteria</taxon>
        <taxon>Pseudomonadati</taxon>
        <taxon>Nitrospinota/Tectimicrobiota group</taxon>
        <taxon>Candidatus Tectimicrobiota</taxon>
        <taxon>Candidatus Entotheonellia</taxon>
        <taxon>Candidatus Entotheonellales</taxon>
        <taxon>Candidatus Entotheonellaceae</taxon>
        <taxon>Candidatus Entotheonella</taxon>
    </lineage>
</organism>
<evidence type="ECO:0000313" key="9">
    <source>
        <dbReference type="Proteomes" id="UP000019141"/>
    </source>
</evidence>
<dbReference type="InterPro" id="IPR011006">
    <property type="entry name" value="CheY-like_superfamily"/>
</dbReference>
<dbReference type="Gene3D" id="1.10.287.130">
    <property type="match status" value="1"/>
</dbReference>
<gene>
    <name evidence="8" type="ORF">ETSY1_17740</name>
</gene>
<dbReference type="CDD" id="cd00082">
    <property type="entry name" value="HisKA"/>
    <property type="match status" value="1"/>
</dbReference>
<dbReference type="InterPro" id="IPR004358">
    <property type="entry name" value="Sig_transdc_His_kin-like_C"/>
</dbReference>
<comment type="catalytic activity">
    <reaction evidence="1">
        <text>ATP + protein L-histidine = ADP + protein N-phospho-L-histidine.</text>
        <dbReference type="EC" id="2.7.13.3"/>
    </reaction>
</comment>
<dbReference type="CDD" id="cd00130">
    <property type="entry name" value="PAS"/>
    <property type="match status" value="1"/>
</dbReference>
<feature type="domain" description="Response regulatory" evidence="6">
    <location>
        <begin position="514"/>
        <end position="630"/>
    </location>
</feature>
<dbReference type="InterPro" id="IPR036097">
    <property type="entry name" value="HisK_dim/P_sf"/>
</dbReference>
<dbReference type="SMART" id="SM00091">
    <property type="entry name" value="PAS"/>
    <property type="match status" value="1"/>
</dbReference>
<dbReference type="SUPFAM" id="SSF52172">
    <property type="entry name" value="CheY-like"/>
    <property type="match status" value="2"/>
</dbReference>
<proteinExistence type="predicted"/>
<dbReference type="InterPro" id="IPR001789">
    <property type="entry name" value="Sig_transdc_resp-reg_receiver"/>
</dbReference>
<dbReference type="PROSITE" id="PS50109">
    <property type="entry name" value="HIS_KIN"/>
    <property type="match status" value="1"/>
</dbReference>
<dbReference type="SUPFAM" id="SSF55874">
    <property type="entry name" value="ATPase domain of HSP90 chaperone/DNA topoisomerase II/histidine kinase"/>
    <property type="match status" value="1"/>
</dbReference>
<dbReference type="InterPro" id="IPR003661">
    <property type="entry name" value="HisK_dim/P_dom"/>
</dbReference>
<dbReference type="InterPro" id="IPR035965">
    <property type="entry name" value="PAS-like_dom_sf"/>
</dbReference>
<dbReference type="PANTHER" id="PTHR43065:SF42">
    <property type="entry name" value="TWO-COMPONENT SENSOR PPRA"/>
    <property type="match status" value="1"/>
</dbReference>
<dbReference type="PROSITE" id="PS50110">
    <property type="entry name" value="RESPONSE_REGULATORY"/>
    <property type="match status" value="2"/>
</dbReference>